<evidence type="ECO:0000256" key="6">
    <source>
        <dbReference type="RuleBase" id="RU361133"/>
    </source>
</evidence>
<evidence type="ECO:0000256" key="5">
    <source>
        <dbReference type="ARBA" id="ARBA00023224"/>
    </source>
</evidence>
<dbReference type="EC" id="3.1.4.11" evidence="1 6"/>
<dbReference type="SUPFAM" id="SSF50729">
    <property type="entry name" value="PH domain-like"/>
    <property type="match status" value="1"/>
</dbReference>
<proteinExistence type="predicted"/>
<dbReference type="SMART" id="SM00148">
    <property type="entry name" value="PLCXc"/>
    <property type="match status" value="1"/>
</dbReference>
<feature type="region of interest" description="Disordered" evidence="7">
    <location>
        <begin position="183"/>
        <end position="208"/>
    </location>
</feature>
<name>A0A1Y1ZA43_9PLEO</name>
<feature type="region of interest" description="Disordered" evidence="7">
    <location>
        <begin position="1"/>
        <end position="59"/>
    </location>
</feature>
<dbReference type="Gene3D" id="2.60.40.150">
    <property type="entry name" value="C2 domain"/>
    <property type="match status" value="1"/>
</dbReference>
<evidence type="ECO:0000256" key="4">
    <source>
        <dbReference type="ARBA" id="ARBA00023098"/>
    </source>
</evidence>
<feature type="domain" description="PI-PLC Y-box" evidence="9">
    <location>
        <begin position="771"/>
        <end position="890"/>
    </location>
</feature>
<protein>
    <recommendedName>
        <fullName evidence="1 6">Phosphoinositide phospholipase C</fullName>
        <ecNumber evidence="1 6">3.1.4.11</ecNumber>
    </recommendedName>
</protein>
<dbReference type="GO" id="GO:0016042">
    <property type="term" value="P:lipid catabolic process"/>
    <property type="evidence" value="ECO:0007669"/>
    <property type="project" value="UniProtKB-KW"/>
</dbReference>
<keyword evidence="2 6" id="KW-0378">Hydrolase</keyword>
<dbReference type="SUPFAM" id="SSF51695">
    <property type="entry name" value="PLC-like phosphodiesterases"/>
    <property type="match status" value="1"/>
</dbReference>
<feature type="domain" description="EF-hand" evidence="10">
    <location>
        <begin position="380"/>
        <end position="415"/>
    </location>
</feature>
<evidence type="ECO:0000256" key="2">
    <source>
        <dbReference type="ARBA" id="ARBA00022801"/>
    </source>
</evidence>
<dbReference type="InterPro" id="IPR000909">
    <property type="entry name" value="PLipase_C_PInositol-sp_X_dom"/>
</dbReference>
<feature type="domain" description="C2" evidence="8">
    <location>
        <begin position="890"/>
        <end position="1044"/>
    </location>
</feature>
<reference evidence="11 12" key="1">
    <citation type="submission" date="2016-07" db="EMBL/GenBank/DDBJ databases">
        <title>Pervasive Adenine N6-methylation of Active Genes in Fungi.</title>
        <authorList>
            <consortium name="DOE Joint Genome Institute"/>
            <person name="Mondo S.J."/>
            <person name="Dannebaum R.O."/>
            <person name="Kuo R.C."/>
            <person name="Labutti K."/>
            <person name="Haridas S."/>
            <person name="Kuo A."/>
            <person name="Salamov A."/>
            <person name="Ahrendt S.R."/>
            <person name="Lipzen A."/>
            <person name="Sullivan W."/>
            <person name="Andreopoulos W.B."/>
            <person name="Clum A."/>
            <person name="Lindquist E."/>
            <person name="Daum C."/>
            <person name="Ramamoorthy G.K."/>
            <person name="Gryganskyi A."/>
            <person name="Culley D."/>
            <person name="Magnuson J.K."/>
            <person name="James T.Y."/>
            <person name="O'Malley M.A."/>
            <person name="Stajich J.E."/>
            <person name="Spatafora J.W."/>
            <person name="Visel A."/>
            <person name="Grigoriev I.V."/>
        </authorList>
    </citation>
    <scope>NUCLEOTIDE SEQUENCE [LARGE SCALE GENOMIC DNA]</scope>
    <source>
        <strain evidence="11 12">CBS 115471</strain>
    </source>
</reference>
<feature type="non-terminal residue" evidence="11">
    <location>
        <position position="1141"/>
    </location>
</feature>
<dbReference type="PROSITE" id="PS50004">
    <property type="entry name" value="C2"/>
    <property type="match status" value="1"/>
</dbReference>
<dbReference type="InterPro" id="IPR017946">
    <property type="entry name" value="PLC-like_Pdiesterase_TIM-brl"/>
</dbReference>
<comment type="catalytic activity">
    <reaction evidence="6">
        <text>a 1,2-diacyl-sn-glycero-3-phospho-(1D-myo-inositol-4,5-bisphosphate) + H2O = 1D-myo-inositol 1,4,5-trisphosphate + a 1,2-diacyl-sn-glycerol + H(+)</text>
        <dbReference type="Rhea" id="RHEA:33179"/>
        <dbReference type="ChEBI" id="CHEBI:15377"/>
        <dbReference type="ChEBI" id="CHEBI:15378"/>
        <dbReference type="ChEBI" id="CHEBI:17815"/>
        <dbReference type="ChEBI" id="CHEBI:58456"/>
        <dbReference type="ChEBI" id="CHEBI:203600"/>
        <dbReference type="EC" id="3.1.4.11"/>
    </reaction>
</comment>
<dbReference type="Gene3D" id="3.20.20.190">
    <property type="entry name" value="Phosphatidylinositol (PI) phosphodiesterase"/>
    <property type="match status" value="2"/>
</dbReference>
<feature type="compositionally biased region" description="Low complexity" evidence="7">
    <location>
        <begin position="716"/>
        <end position="738"/>
    </location>
</feature>
<feature type="compositionally biased region" description="Low complexity" evidence="7">
    <location>
        <begin position="27"/>
        <end position="40"/>
    </location>
</feature>
<dbReference type="SMART" id="SM00149">
    <property type="entry name" value="PLCYc"/>
    <property type="match status" value="1"/>
</dbReference>
<feature type="non-terminal residue" evidence="11">
    <location>
        <position position="1"/>
    </location>
</feature>
<dbReference type="GO" id="GO:0051209">
    <property type="term" value="P:release of sequestered calcium ion into cytosol"/>
    <property type="evidence" value="ECO:0007669"/>
    <property type="project" value="TreeGrafter"/>
</dbReference>
<dbReference type="CDD" id="cd16207">
    <property type="entry name" value="EFh_ScPlc1p_like"/>
    <property type="match status" value="1"/>
</dbReference>
<dbReference type="CDD" id="cd13360">
    <property type="entry name" value="PH_PLC_fungal"/>
    <property type="match status" value="1"/>
</dbReference>
<dbReference type="InterPro" id="IPR011992">
    <property type="entry name" value="EF-hand-dom_pair"/>
</dbReference>
<evidence type="ECO:0000259" key="8">
    <source>
        <dbReference type="PROSITE" id="PS50004"/>
    </source>
</evidence>
<dbReference type="Pfam" id="PF00388">
    <property type="entry name" value="PI-PLC-X"/>
    <property type="match status" value="1"/>
</dbReference>
<dbReference type="PRINTS" id="PR00390">
    <property type="entry name" value="PHPHLIPASEC"/>
</dbReference>
<dbReference type="CDD" id="cd08598">
    <property type="entry name" value="PI-PLC1c_yeast"/>
    <property type="match status" value="1"/>
</dbReference>
<dbReference type="STRING" id="1231657.A0A1Y1ZA43"/>
<dbReference type="SUPFAM" id="SSF47473">
    <property type="entry name" value="EF-hand"/>
    <property type="match status" value="1"/>
</dbReference>
<dbReference type="GO" id="GO:0004435">
    <property type="term" value="F:phosphatidylinositol-4,5-bisphosphate phospholipase C activity"/>
    <property type="evidence" value="ECO:0007669"/>
    <property type="project" value="UniProtKB-EC"/>
</dbReference>
<dbReference type="SMART" id="SM00239">
    <property type="entry name" value="C2"/>
    <property type="match status" value="1"/>
</dbReference>
<dbReference type="OrthoDB" id="269822at2759"/>
<evidence type="ECO:0000313" key="12">
    <source>
        <dbReference type="Proteomes" id="UP000193144"/>
    </source>
</evidence>
<evidence type="ECO:0000259" key="9">
    <source>
        <dbReference type="PROSITE" id="PS50008"/>
    </source>
</evidence>
<dbReference type="Proteomes" id="UP000193144">
    <property type="component" value="Unassembled WGS sequence"/>
</dbReference>
<feature type="compositionally biased region" description="Basic and acidic residues" evidence="7">
    <location>
        <begin position="1120"/>
        <end position="1131"/>
    </location>
</feature>
<feature type="region of interest" description="Disordered" evidence="7">
    <location>
        <begin position="1088"/>
        <end position="1141"/>
    </location>
</feature>
<accession>A0A1Y1ZA43</accession>
<dbReference type="InterPro" id="IPR037755">
    <property type="entry name" value="Plc1_PH"/>
</dbReference>
<dbReference type="InterPro" id="IPR000008">
    <property type="entry name" value="C2_dom"/>
</dbReference>
<dbReference type="GO" id="GO:0005509">
    <property type="term" value="F:calcium ion binding"/>
    <property type="evidence" value="ECO:0007669"/>
    <property type="project" value="InterPro"/>
</dbReference>
<dbReference type="PANTHER" id="PTHR10336">
    <property type="entry name" value="PHOSPHOINOSITIDE-SPECIFIC PHOSPHOLIPASE C FAMILY PROTEIN"/>
    <property type="match status" value="1"/>
</dbReference>
<feature type="compositionally biased region" description="Polar residues" evidence="7">
    <location>
        <begin position="9"/>
        <end position="26"/>
    </location>
</feature>
<dbReference type="PROSITE" id="PS50007">
    <property type="entry name" value="PIPLC_X_DOMAIN"/>
    <property type="match status" value="1"/>
</dbReference>
<keyword evidence="5" id="KW-0807">Transducer</keyword>
<evidence type="ECO:0000256" key="3">
    <source>
        <dbReference type="ARBA" id="ARBA00022963"/>
    </source>
</evidence>
<comment type="caution">
    <text evidence="11">The sequence shown here is derived from an EMBL/GenBank/DDBJ whole genome shotgun (WGS) entry which is preliminary data.</text>
</comment>
<evidence type="ECO:0000256" key="1">
    <source>
        <dbReference type="ARBA" id="ARBA00012368"/>
    </source>
</evidence>
<dbReference type="CDD" id="cd00275">
    <property type="entry name" value="C2_PLC_like"/>
    <property type="match status" value="1"/>
</dbReference>
<keyword evidence="12" id="KW-1185">Reference proteome</keyword>
<feature type="compositionally biased region" description="Polar residues" evidence="7">
    <location>
        <begin position="41"/>
        <end position="52"/>
    </location>
</feature>
<dbReference type="EMBL" id="MCFA01000112">
    <property type="protein sequence ID" value="ORY07036.1"/>
    <property type="molecule type" value="Genomic_DNA"/>
</dbReference>
<sequence length="1141" mass="127832">RPRMPSPQPSSFGRLSSKHVFTTSAMSIPTSRSSPASTPSNMTTNGSLQSTPEGMVPVSHSSLPIPSTLHLPDSIMYHYPSPISNPPTSSPSAMAEALSKGSGLIRRASRGAHGISNKIRRNGSHAHRDTSVGPVMMRRRSDSRTAADASIEGVSDLDLNFDEEEAVEDLDNFHHSSPDALGISKGDSKGDGVTQSSIPDATVTGPKRNSRLEQGTMLKKITKKDQKYITLRLDIDSAKVYWDPSRPSKAFYIDDVREIRSGPEAKHYRQECNYSEAWEPYWFTIVYTDTTRSKGKIKTMNLVAPDIGTFKLWTRTLDTVSRNRIDLMAGLLGFAEKSAKMVWRREMKKRHSGNPSHSEREEFMDLPGIIQLCRSLHINCSETILRSHFYKADRSGTGTLNQDQFLYFVRRLKERKDIKEIYKRLESQPHAEIDKETFFRFLTEEQGINVEADLENWTIVFEKCARASRPKATPSDGGEIPLPLTMSFPAFQTFLTSPANSVLVPMTPNLEHNRPLNEYFISSSHNTYLLGRQVAGESSTEAYITALQKGCRCIEIDCWDGSEGKPIVMHGRTLTRSIPFLDTIKVINTYAFCESRYPLIISLEVHCSPDQQALMTKIMVEEFGDKLLISPLDWNSTTLPSPEELKDRILIKVKGASQDLDAKALANELSGRKRERSFSSPWSRPVHLNDNIIPNSPLLSSPPSMSPPDRVTTFWASPRTSTTSTTATMPTSALTSSAEDSDSPTLTPAEELKKKPTKKRSTKTSNIIKILGDLGVYTRGISFKDFKSPEANTYNHVISFGETKFNNECKPKTQTKQLLEEHNMRCLMRVYPAGHRINSSNFEPLQFWRRGVQMTATNWQTYDLGQQLNEAMFSGGNDRSGYVLKPAELRLESPTPVIGHKRAPKRRVTFAVEIISAQQLPRPRGLSPDASINPYVEFEMHCAEDIGPNATGIGGTEASTRSGQSGIGNPVRRRTQIKEGNGYNPEFKEKVTMTVTTRYPSLVFVRWTVWNSINARDPSHAPLATFTAKLSSLQTGYRHLPLFDCNGEQYLFSTLFCKIEKDDFVDVDEPVPEPAGFRRSMIEATKPIPEPIMSPQPITNRGNIFKNFLRRPSERKKRKEERNGGSSKDADSSFLSRSSTL</sequence>
<dbReference type="InterPro" id="IPR002048">
    <property type="entry name" value="EF_hand_dom"/>
</dbReference>
<evidence type="ECO:0000313" key="11">
    <source>
        <dbReference type="EMBL" id="ORY07036.1"/>
    </source>
</evidence>
<dbReference type="InterPro" id="IPR011993">
    <property type="entry name" value="PH-like_dom_sf"/>
</dbReference>
<dbReference type="PROSITE" id="PS50008">
    <property type="entry name" value="PIPLC_Y_DOMAIN"/>
    <property type="match status" value="1"/>
</dbReference>
<organism evidence="11 12">
    <name type="scientific">Clohesyomyces aquaticus</name>
    <dbReference type="NCBI Taxonomy" id="1231657"/>
    <lineage>
        <taxon>Eukaryota</taxon>
        <taxon>Fungi</taxon>
        <taxon>Dikarya</taxon>
        <taxon>Ascomycota</taxon>
        <taxon>Pezizomycotina</taxon>
        <taxon>Dothideomycetes</taxon>
        <taxon>Pleosporomycetidae</taxon>
        <taxon>Pleosporales</taxon>
        <taxon>Lindgomycetaceae</taxon>
        <taxon>Clohesyomyces</taxon>
    </lineage>
</organism>
<dbReference type="Pfam" id="PF00387">
    <property type="entry name" value="PI-PLC-Y"/>
    <property type="match status" value="1"/>
</dbReference>
<gene>
    <name evidence="11" type="ORF">BCR34DRAFT_447992</name>
</gene>
<dbReference type="Gene3D" id="1.10.238.10">
    <property type="entry name" value="EF-hand"/>
    <property type="match status" value="1"/>
</dbReference>
<dbReference type="PANTHER" id="PTHR10336:SF36">
    <property type="entry name" value="1-PHOSPHATIDYLINOSITOL 4,5-BISPHOSPHATE PHOSPHODIESTERASE BETA-4"/>
    <property type="match status" value="1"/>
</dbReference>
<keyword evidence="3 6" id="KW-0442">Lipid degradation</keyword>
<dbReference type="Gene3D" id="2.30.29.30">
    <property type="entry name" value="Pleckstrin-homology domain (PH domain)/Phosphotyrosine-binding domain (PTB)"/>
    <property type="match status" value="1"/>
</dbReference>
<dbReference type="InterPro" id="IPR001711">
    <property type="entry name" value="PLipase_C_Pinositol-sp_Y"/>
</dbReference>
<dbReference type="FunFam" id="3.20.20.190:FF:000049">
    <property type="entry name" value="Phosphoinositide phospholipase C"/>
    <property type="match status" value="1"/>
</dbReference>
<dbReference type="PROSITE" id="PS50222">
    <property type="entry name" value="EF_HAND_2"/>
    <property type="match status" value="1"/>
</dbReference>
<dbReference type="InterPro" id="IPR001192">
    <property type="entry name" value="PI-PLC_fam"/>
</dbReference>
<evidence type="ECO:0000259" key="10">
    <source>
        <dbReference type="PROSITE" id="PS50222"/>
    </source>
</evidence>
<dbReference type="SUPFAM" id="SSF49562">
    <property type="entry name" value="C2 domain (Calcium/lipid-binding domain, CaLB)"/>
    <property type="match status" value="1"/>
</dbReference>
<evidence type="ECO:0000256" key="7">
    <source>
        <dbReference type="SAM" id="MobiDB-lite"/>
    </source>
</evidence>
<dbReference type="Pfam" id="PF00168">
    <property type="entry name" value="C2"/>
    <property type="match status" value="1"/>
</dbReference>
<dbReference type="InterPro" id="IPR035892">
    <property type="entry name" value="C2_domain_sf"/>
</dbReference>
<feature type="region of interest" description="Disordered" evidence="7">
    <location>
        <begin position="693"/>
        <end position="763"/>
    </location>
</feature>
<keyword evidence="4 6" id="KW-0443">Lipid metabolism</keyword>
<dbReference type="AlphaFoldDB" id="A0A1Y1ZA43"/>
<dbReference type="GO" id="GO:0048015">
    <property type="term" value="P:phosphatidylinositol-mediated signaling"/>
    <property type="evidence" value="ECO:0007669"/>
    <property type="project" value="TreeGrafter"/>
</dbReference>